<dbReference type="GO" id="GO:0016020">
    <property type="term" value="C:membrane"/>
    <property type="evidence" value="ECO:0007669"/>
    <property type="project" value="UniProtKB-SubCell"/>
</dbReference>
<protein>
    <recommendedName>
        <fullName evidence="10">PiggyBac transposable element-derived protein domain-containing protein</fullName>
    </recommendedName>
</protein>
<evidence type="ECO:0000313" key="9">
    <source>
        <dbReference type="Proteomes" id="UP001562425"/>
    </source>
</evidence>
<dbReference type="Proteomes" id="UP001562425">
    <property type="component" value="Unassembled WGS sequence"/>
</dbReference>
<name>A0ABD1CKU3_CULPP</name>
<feature type="domain" description="PiggyBac transposable element-derived protein" evidence="7">
    <location>
        <begin position="239"/>
        <end position="461"/>
    </location>
</feature>
<feature type="non-terminal residue" evidence="8">
    <location>
        <position position="463"/>
    </location>
</feature>
<accession>A0ABD1CKU3</accession>
<evidence type="ECO:0000256" key="4">
    <source>
        <dbReference type="ARBA" id="ARBA00023136"/>
    </source>
</evidence>
<organism evidence="8 9">
    <name type="scientific">Culex pipiens pipiens</name>
    <name type="common">Northern house mosquito</name>
    <dbReference type="NCBI Taxonomy" id="38569"/>
    <lineage>
        <taxon>Eukaryota</taxon>
        <taxon>Metazoa</taxon>
        <taxon>Ecdysozoa</taxon>
        <taxon>Arthropoda</taxon>
        <taxon>Hexapoda</taxon>
        <taxon>Insecta</taxon>
        <taxon>Pterygota</taxon>
        <taxon>Neoptera</taxon>
        <taxon>Endopterygota</taxon>
        <taxon>Diptera</taxon>
        <taxon>Nematocera</taxon>
        <taxon>Culicoidea</taxon>
        <taxon>Culicidae</taxon>
        <taxon>Culicinae</taxon>
        <taxon>Culicini</taxon>
        <taxon>Culex</taxon>
        <taxon>Culex</taxon>
    </lineage>
</organism>
<dbReference type="PANTHER" id="PTHR46599">
    <property type="entry name" value="PIGGYBAC TRANSPOSABLE ELEMENT-DERIVED PROTEIN 4"/>
    <property type="match status" value="1"/>
</dbReference>
<dbReference type="InterPro" id="IPR001828">
    <property type="entry name" value="ANF_lig-bd_rcpt"/>
</dbReference>
<keyword evidence="2" id="KW-0812">Transmembrane</keyword>
<evidence type="ECO:0000259" key="7">
    <source>
        <dbReference type="Pfam" id="PF13843"/>
    </source>
</evidence>
<keyword evidence="4" id="KW-0472">Membrane</keyword>
<keyword evidence="9" id="KW-1185">Reference proteome</keyword>
<dbReference type="InterPro" id="IPR028082">
    <property type="entry name" value="Peripla_BP_I"/>
</dbReference>
<reference evidence="8 9" key="1">
    <citation type="submission" date="2024-05" db="EMBL/GenBank/DDBJ databases">
        <title>Culex pipiens pipiens assembly and annotation.</title>
        <authorList>
            <person name="Alout H."/>
            <person name="Durand T."/>
        </authorList>
    </citation>
    <scope>NUCLEOTIDE SEQUENCE [LARGE SCALE GENOMIC DNA]</scope>
    <source>
        <strain evidence="8">HA-2024</strain>
        <tissue evidence="8">Whole body</tissue>
    </source>
</reference>
<evidence type="ECO:0008006" key="10">
    <source>
        <dbReference type="Google" id="ProtNLM"/>
    </source>
</evidence>
<evidence type="ECO:0000256" key="2">
    <source>
        <dbReference type="ARBA" id="ARBA00022692"/>
    </source>
</evidence>
<comment type="caution">
    <text evidence="8">The sequence shown here is derived from an EMBL/GenBank/DDBJ whole genome shotgun (WGS) entry which is preliminary data.</text>
</comment>
<dbReference type="PANTHER" id="PTHR46599:SF6">
    <property type="entry name" value="DUAL SPECIFICITY PHOSPHATASE 26"/>
    <property type="match status" value="1"/>
</dbReference>
<evidence type="ECO:0000256" key="1">
    <source>
        <dbReference type="ARBA" id="ARBA00004370"/>
    </source>
</evidence>
<evidence type="ECO:0000256" key="3">
    <source>
        <dbReference type="ARBA" id="ARBA00022989"/>
    </source>
</evidence>
<dbReference type="Pfam" id="PF13843">
    <property type="entry name" value="DDE_Tnp_1_7"/>
    <property type="match status" value="1"/>
</dbReference>
<dbReference type="InterPro" id="IPR029526">
    <property type="entry name" value="PGBD"/>
</dbReference>
<feature type="region of interest" description="Disordered" evidence="5">
    <location>
        <begin position="153"/>
        <end position="191"/>
    </location>
</feature>
<evidence type="ECO:0000256" key="5">
    <source>
        <dbReference type="SAM" id="MobiDB-lite"/>
    </source>
</evidence>
<feature type="domain" description="Receptor ligand binding region" evidence="6">
    <location>
        <begin position="1"/>
        <end position="108"/>
    </location>
</feature>
<keyword evidence="3" id="KW-1133">Transmembrane helix</keyword>
<dbReference type="Gene3D" id="3.40.50.2300">
    <property type="match status" value="1"/>
</dbReference>
<sequence>MLSHFGYTKVIIIHSSDTDGRAVLGRFQTTSQTNYDDIDVRATVESIIEFEPKLESFTENLIEMKTAQSRVYLLYANEEDSYVIFRDASQNNMTEAGHIWIVTEQALKANNTPIGVLGLKLNYANSENEHIRDAIYVLASAIKEMMAHNETITEAPKDCDDTGAIWESDSEGSEDDSDSDDSDFDEHIDPKSWISKDGTVWESQPLKMAAGRKKAHEILRNKPGITSYATSRISNKIEAFKVSFDQKLISLVINHTNEKGVEKMGDTWKVLDEFEFDGFLGLLILCAVLKSNKESLETLWDENLGRPIFRATMSLQRFKTILRMLRTDDKTTRSTEKGAGIKDFWDLWNLQQALLFTPHEVITIDEQLVAFRGRVFCRQYMPNKPAKYGLKFFNACCSKTGFVLHSQLYLGKRDGKTEKNQSQRVSEDLLLNRSFEGRTATMDNWFTSAPFAANLLKNKIGLI</sequence>
<comment type="subcellular location">
    <subcellularLocation>
        <location evidence="1">Membrane</location>
    </subcellularLocation>
</comment>
<feature type="compositionally biased region" description="Acidic residues" evidence="5">
    <location>
        <begin position="168"/>
        <end position="184"/>
    </location>
</feature>
<evidence type="ECO:0000259" key="6">
    <source>
        <dbReference type="Pfam" id="PF01094"/>
    </source>
</evidence>
<gene>
    <name evidence="8" type="ORF">pipiens_016548</name>
</gene>
<dbReference type="AlphaFoldDB" id="A0ABD1CKU3"/>
<proteinExistence type="predicted"/>
<dbReference type="Pfam" id="PF01094">
    <property type="entry name" value="ANF_receptor"/>
    <property type="match status" value="1"/>
</dbReference>
<evidence type="ECO:0000313" key="8">
    <source>
        <dbReference type="EMBL" id="KAL1377009.1"/>
    </source>
</evidence>
<dbReference type="SUPFAM" id="SSF53822">
    <property type="entry name" value="Periplasmic binding protein-like I"/>
    <property type="match status" value="1"/>
</dbReference>
<dbReference type="EMBL" id="JBEHCU010011240">
    <property type="protein sequence ID" value="KAL1377009.1"/>
    <property type="molecule type" value="Genomic_DNA"/>
</dbReference>